<name>A0A316V8L3_9BASI</name>
<keyword evidence="14" id="KW-1185">Reference proteome</keyword>
<dbReference type="InterPro" id="IPR024704">
    <property type="entry name" value="SMC"/>
</dbReference>
<evidence type="ECO:0000256" key="11">
    <source>
        <dbReference type="SAM" id="Coils"/>
    </source>
</evidence>
<sequence length="1252" mass="141851">MPLLRLEVENFKSYRGKQVIGPFRSFNSVIGPNGSGKSNLMDAISFVLGVKSAQLRSGQLKDLIYRGRRLDPHAGNRPAAEDVEMHDDDAGDEQAVEAMATLGQTNAKRASVTAVYQDKDGAEYEFQRSITINGNSEYRVNGRAMSANAYNDRLKSFNILVKAKNFLVFQGDVEAVASQNPKELSRLVDQISGSLEYKEQYDAAKHANDRARENYTFISNKRRNMHSEVRHFKDQKNEADRFKRLQKERDASVIHHMLWQLFHISKHVGDLTKTIKQASERLPYLRGEVEEAEGNVEAARQKQGEAAQSILEQQRNLRKREKEAEKIQPDLDALDQSMAHSKNKIASSEDIIKLVKADIAKYEGSIAKYQRDHQNAKEAADKAAAEQARITAKRGLRLSENDLQQYHELKAEANLRARKERQQLEEFSMKIRSQKGALQTLQDKLKATEAQKVKLESEVQILSQRKHDVQEKSHKVQRELESARSAVHEMKAKKDSIKKRMDELNATLAQCLQNLVEAGHMQRESEKEARLRETIASLRRLYPGVQGRFTDLCKPTQRKYDTAIQTILGKNADAIIVATQQEAIECIDYLKRQRIGQATFIPLDTIQTKDINDRLRSIAPGARLAIDIIEFDSHLERAMRYACGNALVCDNMDIARNVVYEKRQQVKAVTLEGTIIHKSGLITGGQSGEASGPRWQDREVEGFKRQRDESMAELKSLAAEQHELNRTEQDTSSITRYEIERNSIDDELKEIDTRLKGVQSELKVVTQQLTGLGPQVTQAQTELQQLESQTTGIQQTVNTEDDRVFADFCARIGVSNIREYEDHQMQLMQLQNDARSEFELQMQRLNNAIKFEQSQLEAAKQRLRQNENAVEREQQKLKDRLDSQKELQTKLASIREEVQRIHEQIEQLKQDEAKTKKAFNLAKSTLNEAQAALDAATKEISNARLAIEKHANDRTAIYRRCRLEEIKLPLASGDLKKVPLGDDAEMELDFDEEDENGESSISVPDYGIKPNYSMLTAQDKRDGSTETGEELQAQIVAAANDLEQMIAPNAKMMDRMGDAENRLADAGAELEQASREVKRAQDEFLRLRKLRSDLYHRAFDHISSKVDEVYKDLTRSKAAPKGGNAYLDLQNDNEPYLDGVLYTAMPPTKSFRGIDQLSGGEKSVAALALLFAIHSYKPAPFFVLDEVDAALDAQNVARVAAYIRSRASPDFQFIVISLKAMLYEKSQALLGVMRNQDINSSRTLTLDLEQYA</sequence>
<dbReference type="Proteomes" id="UP000245771">
    <property type="component" value="Unassembled WGS sequence"/>
</dbReference>
<dbReference type="AlphaFoldDB" id="A0A316V8L3"/>
<gene>
    <name evidence="13" type="ORF">FA14DRAFT_65794</name>
</gene>
<dbReference type="SUPFAM" id="SSF75553">
    <property type="entry name" value="Smc hinge domain"/>
    <property type="match status" value="1"/>
</dbReference>
<comment type="similarity">
    <text evidence="3">Belongs to the SMC family. SMC1 subfamily.</text>
</comment>
<keyword evidence="6" id="KW-0498">Mitosis</keyword>
<accession>A0A316V8L3</accession>
<dbReference type="EMBL" id="KZ819604">
    <property type="protein sequence ID" value="PWN33846.1"/>
    <property type="molecule type" value="Genomic_DNA"/>
</dbReference>
<evidence type="ECO:0000256" key="10">
    <source>
        <dbReference type="PIRNR" id="PIRNR005719"/>
    </source>
</evidence>
<dbReference type="InterPro" id="IPR036277">
    <property type="entry name" value="SMC_hinge_sf"/>
</dbReference>
<feature type="coiled-coil region" evidence="11">
    <location>
        <begin position="828"/>
        <end position="953"/>
    </location>
</feature>
<dbReference type="InterPro" id="IPR003395">
    <property type="entry name" value="RecF/RecN/SMC_N"/>
</dbReference>
<dbReference type="Gene3D" id="1.10.287.1490">
    <property type="match status" value="1"/>
</dbReference>
<feature type="coiled-coil region" evidence="11">
    <location>
        <begin position="748"/>
        <end position="796"/>
    </location>
</feature>
<dbReference type="CDD" id="cd03275">
    <property type="entry name" value="ABC_SMC1_euk"/>
    <property type="match status" value="1"/>
</dbReference>
<keyword evidence="7 11" id="KW-0175">Coiled coil</keyword>
<dbReference type="InParanoid" id="A0A316V8L3"/>
<dbReference type="GO" id="GO:0051301">
    <property type="term" value="P:cell division"/>
    <property type="evidence" value="ECO:0007669"/>
    <property type="project" value="UniProtKB-KW"/>
</dbReference>
<dbReference type="GO" id="GO:0016887">
    <property type="term" value="F:ATP hydrolysis activity"/>
    <property type="evidence" value="ECO:0007669"/>
    <property type="project" value="InterPro"/>
</dbReference>
<dbReference type="Gene3D" id="3.40.50.300">
    <property type="entry name" value="P-loop containing nucleotide triphosphate hydrolases"/>
    <property type="match status" value="2"/>
</dbReference>
<evidence type="ECO:0000313" key="14">
    <source>
        <dbReference type="Proteomes" id="UP000245771"/>
    </source>
</evidence>
<dbReference type="GO" id="GO:0005634">
    <property type="term" value="C:nucleus"/>
    <property type="evidence" value="ECO:0007669"/>
    <property type="project" value="UniProtKB-SubCell"/>
</dbReference>
<evidence type="ECO:0000256" key="3">
    <source>
        <dbReference type="ARBA" id="ARBA00005597"/>
    </source>
</evidence>
<dbReference type="STRING" id="1280837.A0A316V8L3"/>
<dbReference type="Pfam" id="PF02463">
    <property type="entry name" value="SMC_N"/>
    <property type="match status" value="1"/>
</dbReference>
<dbReference type="Gene3D" id="3.30.70.1620">
    <property type="match status" value="1"/>
</dbReference>
<proteinExistence type="inferred from homology"/>
<dbReference type="PIRSF" id="PIRSF005719">
    <property type="entry name" value="SMC"/>
    <property type="match status" value="1"/>
</dbReference>
<evidence type="ECO:0000259" key="12">
    <source>
        <dbReference type="SMART" id="SM00968"/>
    </source>
</evidence>
<feature type="coiled-coil region" evidence="11">
    <location>
        <begin position="352"/>
        <end position="541"/>
    </location>
</feature>
<dbReference type="InterPro" id="IPR010935">
    <property type="entry name" value="SMC_hinge"/>
</dbReference>
<dbReference type="GO" id="GO:0005524">
    <property type="term" value="F:ATP binding"/>
    <property type="evidence" value="ECO:0007669"/>
    <property type="project" value="InterPro"/>
</dbReference>
<dbReference type="Gene3D" id="1.20.1060.20">
    <property type="match status" value="1"/>
</dbReference>
<keyword evidence="8 10" id="KW-0539">Nucleus</keyword>
<evidence type="ECO:0000313" key="13">
    <source>
        <dbReference type="EMBL" id="PWN33846.1"/>
    </source>
</evidence>
<evidence type="ECO:0000256" key="8">
    <source>
        <dbReference type="ARBA" id="ARBA00023242"/>
    </source>
</evidence>
<dbReference type="GO" id="GO:0008278">
    <property type="term" value="C:cohesin complex"/>
    <property type="evidence" value="ECO:0007669"/>
    <property type="project" value="InterPro"/>
</dbReference>
<protein>
    <recommendedName>
        <fullName evidence="10">Structural maintenance of chromosomes protein</fullName>
    </recommendedName>
</protein>
<comment type="subcellular location">
    <subcellularLocation>
        <location evidence="2">Chromosome</location>
    </subcellularLocation>
    <subcellularLocation>
        <location evidence="1 10">Nucleus</location>
    </subcellularLocation>
</comment>
<dbReference type="SUPFAM" id="SSF52540">
    <property type="entry name" value="P-loop containing nucleoside triphosphate hydrolases"/>
    <property type="match status" value="1"/>
</dbReference>
<reference evidence="13 14" key="1">
    <citation type="journal article" date="2018" name="Mol. Biol. Evol.">
        <title>Broad Genomic Sampling Reveals a Smut Pathogenic Ancestry of the Fungal Clade Ustilaginomycotina.</title>
        <authorList>
            <person name="Kijpornyongpan T."/>
            <person name="Mondo S.J."/>
            <person name="Barry K."/>
            <person name="Sandor L."/>
            <person name="Lee J."/>
            <person name="Lipzen A."/>
            <person name="Pangilinan J."/>
            <person name="LaButti K."/>
            <person name="Hainaut M."/>
            <person name="Henrissat B."/>
            <person name="Grigoriev I.V."/>
            <person name="Spatafora J.W."/>
            <person name="Aime M.C."/>
        </authorList>
    </citation>
    <scope>NUCLEOTIDE SEQUENCE [LARGE SCALE GENOMIC DNA]</scope>
    <source>
        <strain evidence="13 14">MCA 3882</strain>
    </source>
</reference>
<evidence type="ECO:0000256" key="5">
    <source>
        <dbReference type="ARBA" id="ARBA00022618"/>
    </source>
</evidence>
<evidence type="ECO:0000256" key="7">
    <source>
        <dbReference type="ARBA" id="ARBA00023054"/>
    </source>
</evidence>
<keyword evidence="9" id="KW-0131">Cell cycle</keyword>
<feature type="domain" description="SMC hinge" evidence="12">
    <location>
        <begin position="543"/>
        <end position="659"/>
    </location>
</feature>
<dbReference type="RefSeq" id="XP_025354148.1">
    <property type="nucleotide sequence ID" value="XM_025502655.1"/>
</dbReference>
<dbReference type="GO" id="GO:0007062">
    <property type="term" value="P:sister chromatid cohesion"/>
    <property type="evidence" value="ECO:0007669"/>
    <property type="project" value="InterPro"/>
</dbReference>
<dbReference type="GeneID" id="37024436"/>
<dbReference type="SMART" id="SM00968">
    <property type="entry name" value="SMC_hinge"/>
    <property type="match status" value="1"/>
</dbReference>
<evidence type="ECO:0000256" key="6">
    <source>
        <dbReference type="ARBA" id="ARBA00022776"/>
    </source>
</evidence>
<organism evidence="13 14">
    <name type="scientific">Meira miltonrushii</name>
    <dbReference type="NCBI Taxonomy" id="1280837"/>
    <lineage>
        <taxon>Eukaryota</taxon>
        <taxon>Fungi</taxon>
        <taxon>Dikarya</taxon>
        <taxon>Basidiomycota</taxon>
        <taxon>Ustilaginomycotina</taxon>
        <taxon>Exobasidiomycetes</taxon>
        <taxon>Exobasidiales</taxon>
        <taxon>Brachybasidiaceae</taxon>
        <taxon>Meira</taxon>
    </lineage>
</organism>
<evidence type="ECO:0000256" key="2">
    <source>
        <dbReference type="ARBA" id="ARBA00004286"/>
    </source>
</evidence>
<dbReference type="OrthoDB" id="5575062at2759"/>
<evidence type="ECO:0000256" key="1">
    <source>
        <dbReference type="ARBA" id="ARBA00004123"/>
    </source>
</evidence>
<evidence type="ECO:0000256" key="4">
    <source>
        <dbReference type="ARBA" id="ARBA00022454"/>
    </source>
</evidence>
<dbReference type="Pfam" id="PF06470">
    <property type="entry name" value="SMC_hinge"/>
    <property type="match status" value="1"/>
</dbReference>
<dbReference type="InterPro" id="IPR027417">
    <property type="entry name" value="P-loop_NTPase"/>
</dbReference>
<keyword evidence="4" id="KW-0158">Chromosome</keyword>
<dbReference type="PANTHER" id="PTHR18937">
    <property type="entry name" value="STRUCTURAL MAINTENANCE OF CHROMOSOMES SMC FAMILY MEMBER"/>
    <property type="match status" value="1"/>
</dbReference>
<dbReference type="FunCoup" id="A0A316V8L3">
    <property type="interactions" value="529"/>
</dbReference>
<evidence type="ECO:0000256" key="9">
    <source>
        <dbReference type="ARBA" id="ARBA00023306"/>
    </source>
</evidence>
<keyword evidence="5" id="KW-0132">Cell division</keyword>
<feature type="coiled-coil region" evidence="11">
    <location>
        <begin position="1049"/>
        <end position="1090"/>
    </location>
</feature>
<dbReference type="GO" id="GO:0003677">
    <property type="term" value="F:DNA binding"/>
    <property type="evidence" value="ECO:0007669"/>
    <property type="project" value="TreeGrafter"/>
</dbReference>
<dbReference type="InterPro" id="IPR028468">
    <property type="entry name" value="Smc1_ABC"/>
</dbReference>
<dbReference type="PANTHER" id="PTHR18937:SF12">
    <property type="entry name" value="STRUCTURAL MAINTENANCE OF CHROMOSOMES PROTEIN"/>
    <property type="match status" value="1"/>
</dbReference>